<evidence type="ECO:0000256" key="2">
    <source>
        <dbReference type="SAM" id="MobiDB-lite"/>
    </source>
</evidence>
<accession>A0AA39CJT5</accession>
<feature type="region of interest" description="Disordered" evidence="2">
    <location>
        <begin position="91"/>
        <end position="133"/>
    </location>
</feature>
<feature type="region of interest" description="Disordered" evidence="2">
    <location>
        <begin position="1"/>
        <end position="74"/>
    </location>
</feature>
<reference evidence="4" key="1">
    <citation type="submission" date="2022-10" db="EMBL/GenBank/DDBJ databases">
        <title>Culturing micro-colonial fungi from biological soil crusts in the Mojave desert and describing Neophaeococcomyces mojavensis, and introducing the new genera and species Taxawa tesnikishii.</title>
        <authorList>
            <person name="Kurbessoian T."/>
            <person name="Stajich J.E."/>
        </authorList>
    </citation>
    <scope>NUCLEOTIDE SEQUENCE</scope>
    <source>
        <strain evidence="4">TK_41</strain>
    </source>
</reference>
<sequence length="747" mass="82085">MSTGVQWPPVSPHAALLSSPSGRKKYEAYRDGPSPMKRSATTPSLVDRLRAARTNNDYPLQNPSPEDDEEDEETLQLKLAAIEAKLKLKKLQKDKARAATPGRDFSRPSSSHGPSTSQIEVKASPTRRMQAPLPKSPARVLLGIDKGVRAADVSLKRANTTTASRRPKTDSALTTNERPISGSSAFNSTRSAASSRIATSTEPRKTFSERMSEARDRETNIEQRRASTIRNRSKGFGLDHTEMDTYCTAADSAPTKSPTRQYFEYSRDQILSAAAGTSEGARHLKKSRTMPNLRASPSKTTEQSQSEGDSNLYEGFSDLHLNSRILPHSFLKRTLPTDKFTIYRIPDLLKNVQSPAYELPDSVCDYVIFAVIASKSSPMDHRANPNSTNSDKSTVGSRDWEKKWDDGSRNQRRFIALTLTDLNWTVDLYLFGTAVPRYHRLTPGTVVAILNPGILPPKPGKSDTGAFSLSLSDDSDTVLEIGQARDLGYCKTLKKDGKECGSWINAAKTEICEWHLNAEIQRTKSQRMGVNTGSNGFSRKAFGPKTRNEDGGNGRGLLANDGRKYDREVGGHYYIASTGPRNAGGRGNGTSHSTDDPFIHAMEGEMLRPSERDARLRKHLAAQAKEREIADQLGSRQHSGFGFDSAGAEYLRRKQKARDDKNKENGRSKDDASSLRSAAISRTILSSGSTATNESRKRTAADVRLSPVKKTRFVTEKGIREAGRESLGAPGQPLAHASDSEDELEIV</sequence>
<dbReference type="PANTHER" id="PTHR13454">
    <property type="entry name" value="PROTEIN MCM10 HOMOLOG"/>
    <property type="match status" value="1"/>
</dbReference>
<dbReference type="Pfam" id="PF09329">
    <property type="entry name" value="zf-primase"/>
    <property type="match status" value="1"/>
</dbReference>
<dbReference type="AlphaFoldDB" id="A0AA39CJT5"/>
<evidence type="ECO:0000313" key="4">
    <source>
        <dbReference type="EMBL" id="KAJ9610877.1"/>
    </source>
</evidence>
<dbReference type="GO" id="GO:0003697">
    <property type="term" value="F:single-stranded DNA binding"/>
    <property type="evidence" value="ECO:0007669"/>
    <property type="project" value="InterPro"/>
</dbReference>
<dbReference type="InterPro" id="IPR040184">
    <property type="entry name" value="Mcm10"/>
</dbReference>
<evidence type="ECO:0000313" key="5">
    <source>
        <dbReference type="Proteomes" id="UP001172673"/>
    </source>
</evidence>
<feature type="region of interest" description="Disordered" evidence="2">
    <location>
        <begin position="526"/>
        <end position="562"/>
    </location>
</feature>
<feature type="compositionally biased region" description="Low complexity" evidence="2">
    <location>
        <begin position="188"/>
        <end position="201"/>
    </location>
</feature>
<dbReference type="Gene3D" id="2.40.50.140">
    <property type="entry name" value="Nucleic acid-binding proteins"/>
    <property type="match status" value="1"/>
</dbReference>
<dbReference type="EMBL" id="JAPDRK010000007">
    <property type="protein sequence ID" value="KAJ9610877.1"/>
    <property type="molecule type" value="Genomic_DNA"/>
</dbReference>
<feature type="compositionally biased region" description="Basic and acidic residues" evidence="2">
    <location>
        <begin position="713"/>
        <end position="724"/>
    </location>
</feature>
<feature type="compositionally biased region" description="Low complexity" evidence="2">
    <location>
        <begin position="107"/>
        <end position="117"/>
    </location>
</feature>
<feature type="region of interest" description="Disordered" evidence="2">
    <location>
        <begin position="652"/>
        <end position="747"/>
    </location>
</feature>
<dbReference type="GO" id="GO:0006270">
    <property type="term" value="P:DNA replication initiation"/>
    <property type="evidence" value="ECO:0007669"/>
    <property type="project" value="InterPro"/>
</dbReference>
<gene>
    <name evidence="4" type="ORF">H2200_005654</name>
</gene>
<dbReference type="Proteomes" id="UP001172673">
    <property type="component" value="Unassembled WGS sequence"/>
</dbReference>
<dbReference type="InterPro" id="IPR015408">
    <property type="entry name" value="Znf_Mcm10/DnaG"/>
</dbReference>
<feature type="region of interest" description="Disordered" evidence="2">
    <location>
        <begin position="275"/>
        <end position="311"/>
    </location>
</feature>
<dbReference type="PANTHER" id="PTHR13454:SF11">
    <property type="entry name" value="PROTEIN MCM10 HOMOLOG"/>
    <property type="match status" value="1"/>
</dbReference>
<evidence type="ECO:0000256" key="1">
    <source>
        <dbReference type="ARBA" id="ARBA00009679"/>
    </source>
</evidence>
<comment type="caution">
    <text evidence="4">The sequence shown here is derived from an EMBL/GenBank/DDBJ whole genome shotgun (WGS) entry which is preliminary data.</text>
</comment>
<proteinExistence type="inferred from homology"/>
<protein>
    <recommendedName>
        <fullName evidence="3">Zinc finger Mcm10/DnaG-type domain-containing protein</fullName>
    </recommendedName>
</protein>
<feature type="region of interest" description="Disordered" evidence="2">
    <location>
        <begin position="156"/>
        <end position="221"/>
    </location>
</feature>
<feature type="domain" description="Zinc finger Mcm10/DnaG-type" evidence="3">
    <location>
        <begin position="482"/>
        <end position="527"/>
    </location>
</feature>
<feature type="compositionally biased region" description="Polar residues" evidence="2">
    <location>
        <begin position="384"/>
        <end position="396"/>
    </location>
</feature>
<feature type="compositionally biased region" description="Basic and acidic residues" evidence="2">
    <location>
        <begin position="202"/>
        <end position="221"/>
    </location>
</feature>
<name>A0AA39CJT5_9EURO</name>
<dbReference type="GO" id="GO:0043596">
    <property type="term" value="C:nuclear replication fork"/>
    <property type="evidence" value="ECO:0007669"/>
    <property type="project" value="TreeGrafter"/>
</dbReference>
<feature type="compositionally biased region" description="Polar residues" evidence="2">
    <location>
        <begin position="526"/>
        <end position="537"/>
    </location>
</feature>
<feature type="compositionally biased region" description="Basic and acidic residues" evidence="2">
    <location>
        <begin position="657"/>
        <end position="673"/>
    </location>
</feature>
<dbReference type="InterPro" id="IPR012340">
    <property type="entry name" value="NA-bd_OB-fold"/>
</dbReference>
<keyword evidence="5" id="KW-1185">Reference proteome</keyword>
<feature type="compositionally biased region" description="Polar residues" evidence="2">
    <location>
        <begin position="683"/>
        <end position="693"/>
    </location>
</feature>
<evidence type="ECO:0000259" key="3">
    <source>
        <dbReference type="Pfam" id="PF09329"/>
    </source>
</evidence>
<feature type="compositionally biased region" description="Polar residues" evidence="2">
    <location>
        <begin position="53"/>
        <end position="64"/>
    </location>
</feature>
<feature type="compositionally biased region" description="Acidic residues" evidence="2">
    <location>
        <begin position="65"/>
        <end position="74"/>
    </location>
</feature>
<feature type="region of interest" description="Disordered" evidence="2">
    <location>
        <begin position="378"/>
        <end position="404"/>
    </location>
</feature>
<feature type="compositionally biased region" description="Polar residues" evidence="2">
    <location>
        <begin position="171"/>
        <end position="187"/>
    </location>
</feature>
<dbReference type="GO" id="GO:0003688">
    <property type="term" value="F:DNA replication origin binding"/>
    <property type="evidence" value="ECO:0007669"/>
    <property type="project" value="TreeGrafter"/>
</dbReference>
<feature type="compositionally biased region" description="Polar residues" evidence="2">
    <location>
        <begin position="295"/>
        <end position="309"/>
    </location>
</feature>
<feature type="region of interest" description="Disordered" evidence="2">
    <location>
        <begin position="575"/>
        <end position="597"/>
    </location>
</feature>
<organism evidence="4 5">
    <name type="scientific">Cladophialophora chaetospira</name>
    <dbReference type="NCBI Taxonomy" id="386627"/>
    <lineage>
        <taxon>Eukaryota</taxon>
        <taxon>Fungi</taxon>
        <taxon>Dikarya</taxon>
        <taxon>Ascomycota</taxon>
        <taxon>Pezizomycotina</taxon>
        <taxon>Eurotiomycetes</taxon>
        <taxon>Chaetothyriomycetidae</taxon>
        <taxon>Chaetothyriales</taxon>
        <taxon>Herpotrichiellaceae</taxon>
        <taxon>Cladophialophora</taxon>
    </lineage>
</organism>
<comment type="similarity">
    <text evidence="1">Belongs to the MCM10 family.</text>
</comment>